<evidence type="ECO:0000313" key="1">
    <source>
        <dbReference type="EMBL" id="QMW22090.1"/>
    </source>
</evidence>
<protein>
    <submittedName>
        <fullName evidence="1">Uncharacterized protein</fullName>
    </submittedName>
</protein>
<dbReference type="KEGG" id="sand:H3309_12020"/>
<sequence>MTGRLAVPVPSLHPAKSKAARGVAPAAAAALDDLMLVRALSDALAAEARATRHLRTRLEASVAKGDRMLADFGLTA</sequence>
<dbReference type="RefSeq" id="WP_182294935.1">
    <property type="nucleotide sequence ID" value="NZ_CP059851.1"/>
</dbReference>
<organism evidence="1 2">
    <name type="scientific">Sandaracinobacteroides saxicola</name>
    <dbReference type="NCBI Taxonomy" id="2759707"/>
    <lineage>
        <taxon>Bacteria</taxon>
        <taxon>Pseudomonadati</taxon>
        <taxon>Pseudomonadota</taxon>
        <taxon>Alphaproteobacteria</taxon>
        <taxon>Sphingomonadales</taxon>
        <taxon>Sphingosinicellaceae</taxon>
        <taxon>Sandaracinobacteroides</taxon>
    </lineage>
</organism>
<dbReference type="Proteomes" id="UP000515292">
    <property type="component" value="Chromosome"/>
</dbReference>
<dbReference type="AlphaFoldDB" id="A0A7G5IFE8"/>
<evidence type="ECO:0000313" key="2">
    <source>
        <dbReference type="Proteomes" id="UP000515292"/>
    </source>
</evidence>
<dbReference type="EMBL" id="CP059851">
    <property type="protein sequence ID" value="QMW22090.1"/>
    <property type="molecule type" value="Genomic_DNA"/>
</dbReference>
<proteinExistence type="predicted"/>
<reference evidence="1 2" key="1">
    <citation type="submission" date="2020-07" db="EMBL/GenBank/DDBJ databases">
        <title>Complete genome sequence for Sandaracinobacter sp. M6.</title>
        <authorList>
            <person name="Tang Y."/>
            <person name="Liu Q."/>
            <person name="Guo Z."/>
            <person name="Lei P."/>
            <person name="Huang B."/>
        </authorList>
    </citation>
    <scope>NUCLEOTIDE SEQUENCE [LARGE SCALE GENOMIC DNA]</scope>
    <source>
        <strain evidence="1 2">M6</strain>
    </source>
</reference>
<gene>
    <name evidence="1" type="ORF">H3309_12020</name>
</gene>
<accession>A0A7G5IFE8</accession>
<name>A0A7G5IFE8_9SPHN</name>
<keyword evidence="2" id="KW-1185">Reference proteome</keyword>